<organism evidence="2">
    <name type="scientific">Roseihalotalea indica</name>
    <dbReference type="NCBI Taxonomy" id="2867963"/>
    <lineage>
        <taxon>Bacteria</taxon>
        <taxon>Pseudomonadati</taxon>
        <taxon>Bacteroidota</taxon>
        <taxon>Cytophagia</taxon>
        <taxon>Cytophagales</taxon>
        <taxon>Catalimonadaceae</taxon>
        <taxon>Roseihalotalea</taxon>
    </lineage>
</organism>
<evidence type="ECO:0000313" key="2">
    <source>
        <dbReference type="EMBL" id="WKN36393.1"/>
    </source>
</evidence>
<evidence type="ECO:0000256" key="1">
    <source>
        <dbReference type="SAM" id="Phobius"/>
    </source>
</evidence>
<reference evidence="2" key="1">
    <citation type="journal article" date="2023" name="Comput. Struct. Biotechnol. J.">
        <title>Discovery of a novel marine Bacteroidetes with a rich repertoire of carbohydrate-active enzymes.</title>
        <authorList>
            <person name="Chen B."/>
            <person name="Liu G."/>
            <person name="Chen Q."/>
            <person name="Wang H."/>
            <person name="Liu L."/>
            <person name="Tang K."/>
        </authorList>
    </citation>
    <scope>NUCLEOTIDE SEQUENCE</scope>
    <source>
        <strain evidence="2">TK19036</strain>
    </source>
</reference>
<feature type="transmembrane region" description="Helical" evidence="1">
    <location>
        <begin position="34"/>
        <end position="55"/>
    </location>
</feature>
<accession>A0AA49GMZ4</accession>
<gene>
    <name evidence="2" type="ORF">K4G66_28950</name>
</gene>
<sequence length="84" mass="8976">MNTLALFSLLLLFQEGITSTEDGVPYTPNEGPNWLLILAAVATVAIVAIVVTKVFKGIARSRNQERIAEDSNSAKSKNSVNSGN</sequence>
<keyword evidence="1" id="KW-1133">Transmembrane helix</keyword>
<keyword evidence="1" id="KW-0472">Membrane</keyword>
<dbReference type="AlphaFoldDB" id="A0AA49GMZ4"/>
<reference evidence="2" key="2">
    <citation type="journal article" date="2024" name="Antonie Van Leeuwenhoek">
        <title>Roseihalotalea indica gen. nov., sp. nov., a halophilic Bacteroidetes from mesopelagic Southwest Indian Ocean with higher carbohydrate metabolic potential.</title>
        <authorList>
            <person name="Chen B."/>
            <person name="Zhang M."/>
            <person name="Lin D."/>
            <person name="Ye J."/>
            <person name="Tang K."/>
        </authorList>
    </citation>
    <scope>NUCLEOTIDE SEQUENCE</scope>
    <source>
        <strain evidence="2">TK19036</strain>
    </source>
</reference>
<name>A0AA49GMZ4_9BACT</name>
<keyword evidence="1" id="KW-0812">Transmembrane</keyword>
<proteinExistence type="predicted"/>
<dbReference type="EMBL" id="CP120682">
    <property type="protein sequence ID" value="WKN36393.1"/>
    <property type="molecule type" value="Genomic_DNA"/>
</dbReference>
<protein>
    <submittedName>
        <fullName evidence="2">Uncharacterized protein</fullName>
    </submittedName>
</protein>